<feature type="region of interest" description="Disordered" evidence="1">
    <location>
        <begin position="7"/>
        <end position="39"/>
    </location>
</feature>
<protein>
    <submittedName>
        <fullName evidence="2">Uncharacterized protein</fullName>
    </submittedName>
</protein>
<proteinExistence type="predicted"/>
<feature type="compositionally biased region" description="Low complexity" evidence="1">
    <location>
        <begin position="30"/>
        <end position="39"/>
    </location>
</feature>
<evidence type="ECO:0000313" key="2">
    <source>
        <dbReference type="EMBL" id="KAK7080971.1"/>
    </source>
</evidence>
<dbReference type="Proteomes" id="UP001381693">
    <property type="component" value="Unassembled WGS sequence"/>
</dbReference>
<sequence length="2241" mass="248045">MFKWLVKSCNPPKEAKKKKSDEFPPQDTCPRPSSLSTPTSPLAIFEQTALKASQIPNSEEYVVDSMPKTHFLHDTNITPPDLGLCMEVKATKSYSLQTRSMDASSKANIFNTVKQVENVHQGMKDLQRLRTEHYLSKSHEQATSGSTDEADNLDPLSRECQIENKGFDKPISEEGAHLGEVQISSDNVVHSNCPVPGLSRLNKIVIVNYDGIRKETKGKPLVAVTDINTVKQYQTYKEYVLDEDHQLSEGVTDDLKKLRIPENPSHEVKVYSPPKGILNDMVISHQSKQMMSETDKIQAVEWTEKDQITCDKFKTCSSGRNRHDQMSYVVRGMEHFQDVDESSEAIRKAFQVESDLLPSLDEAENQLQVYNNSVSAKSTSSKVSDVNICDCSIDCVYELPRIDSPMKHSSLRAQASHKPLLESPKNSGEVFLGEEIHKMGKQKVQNYDTIPDLQKTTIACSEAESRGSVVSGSDCKIHFHPSVCNNSHPSCIHPLCFYNQTGRIYTIFGNRYIFTEYLQAPLLISLEQRDSDIISSCKILWQGNIPKLLSETVDGTDVSFDAVRQPMQRDFTIIALWNMYKPSRVCVGKPNSLIFIGESTGSHVQLVKFGNKKSGKIKVFLDGEEETVQFSTDLIHFNGNKTSNKEELEMFFQQSPTLMYATVYKFLCMSSSPKYFYIAKSIWFEKLPSCLITSPLMCPGNLYKSRSSKVREVHTYTLLHYDVPCILIFEVEDCTVQFTLNNESRTVHCPKEIMFFQNNHVSRICTCKSFQLKVKAHILERKEEDVSTWRVKLVQIPVESVIKTDSNLYVKPEPHTVVNHSRDCTGSEKLPEFLLTDPVVAFDESLGEMVNNEDGSLTGRRAVKLLSDDNNGSLSNLNSVRDNLAGKLNLKEIPSSKVSSLSNEVREYVTFSTQFKIDHADMKDRLQSESSFIAPVVCSTSDLESSQMSLSTLVAVQPPTVSTVCEIPSHTMGRNLLSAAESSTTSTIDSSCLVVNNSQQGDAAVSKHLRPSYLNLEFTGNEKVSINTDTKDDNISPDIFAPTATDCDMNSMSSRPLFSVTNEFYVSGAHSSCSPAKEMQTVANNTPQSHSVYFDDSLCIADQSSVTDSPVCASDIQHSHSVSFQPKSFVGISCHNHVIKEINLHQDQVLSKSVDFTSGDYMKSRIASTNADSYSCNSSSSSSCSSLHGDLHATGTELVIIPDVSLETGSHISVGNQQICTSEFQRKDLSLLENDICEQSSVLSVDDIGRGPVTSTDSLLHSLSEDSDITARINLHQDQVLSKRVDFASGDYMKSHIGSTNANSYICNSSSSSSCSSLHGDLNATGTELVIIPGVNLETGSHISVGNQQICNSEFQREDLSLLENNICEQSSVLSAEDIGRVPVTSTDSPLHSFSEFQRKDLSLLENDICEQSSVLSVDDIGRGPVTSTDSLLHSLSEDSDITARINLHQDQVLSKRVDFASGDYMKSHIGSTNANSYICNSSSSSSCSSLHGDLNATGTELVIIPGVNLETGSHISVDNQQICNSEFQREDLSLLENNICEQSSVLSAEDIGRVPVTSTDSPLHSFSEDSDITARRHATLTGSVLHSFSDDSTSSVCFTKPCTSVAQNDTKQAKKDFVAPKTSPSSLTVLYKSVPPAGPWAFGIPALLSSPSVSHFLTNPYFSSQYSFLEAIETQRVQPEKSVLEQDSKKSVNCMISDAVKQPVLYSQRVSGTSKLEPILNCSDDKQVSKVDQLDTKLEKDVGVKKTDVFKTNCKISVVFARSGIVEVEGKQFESSNKAYFHHKDIFIDCCSYTRNNPSLIKTRVDAFLKSFLKPYKQFTWTCLVEKCPVQTVSEVKFDMKICMMWLGEVPAKWYNECIVKKKVKKIMPAVVKQKYPKLGEVLKMLTSADIQQKHVAVSPQITLTSKQSMTNPSEHVSSLSTYTPLQPKLSVGKASHPVQPLDHFNGSVQNGAKQPKKTKKHTLYEATCHIVKLSSKVAILKARENILGTNPVADAVRPVIYINGKSAFVNSSEDFKSVIQPYKTEAWKCLLLKRKSLDLCHLVTNFTVQLMWFGKLPTKKFDMLSSSYNIISVATSCSSEVSLPAFRKAAPSINMLPAVQQLSTPKVAQKLSTSEKPSSAIKYLPNAQSMKTSAKTVVWCKGTITRVDQSTGYIKPLKGNSASELSFSRHKAYLLGISLKDCGFLGSVCVYREMTKIHGSTRRPLTPMRPLSMELPVYTSKFPCRVVKLLNLITNYVQG</sequence>
<organism evidence="2 3">
    <name type="scientific">Halocaridina rubra</name>
    <name type="common">Hawaiian red shrimp</name>
    <dbReference type="NCBI Taxonomy" id="373956"/>
    <lineage>
        <taxon>Eukaryota</taxon>
        <taxon>Metazoa</taxon>
        <taxon>Ecdysozoa</taxon>
        <taxon>Arthropoda</taxon>
        <taxon>Crustacea</taxon>
        <taxon>Multicrustacea</taxon>
        <taxon>Malacostraca</taxon>
        <taxon>Eumalacostraca</taxon>
        <taxon>Eucarida</taxon>
        <taxon>Decapoda</taxon>
        <taxon>Pleocyemata</taxon>
        <taxon>Caridea</taxon>
        <taxon>Atyoidea</taxon>
        <taxon>Atyidae</taxon>
        <taxon>Halocaridina</taxon>
    </lineage>
</organism>
<dbReference type="EMBL" id="JAXCGZ010005734">
    <property type="protein sequence ID" value="KAK7080971.1"/>
    <property type="molecule type" value="Genomic_DNA"/>
</dbReference>
<accession>A0AAN8XAW9</accession>
<evidence type="ECO:0000256" key="1">
    <source>
        <dbReference type="SAM" id="MobiDB-lite"/>
    </source>
</evidence>
<name>A0AAN8XAW9_HALRR</name>
<gene>
    <name evidence="2" type="ORF">SK128_028318</name>
</gene>
<keyword evidence="3" id="KW-1185">Reference proteome</keyword>
<reference evidence="2 3" key="1">
    <citation type="submission" date="2023-11" db="EMBL/GenBank/DDBJ databases">
        <title>Halocaridina rubra genome assembly.</title>
        <authorList>
            <person name="Smith C."/>
        </authorList>
    </citation>
    <scope>NUCLEOTIDE SEQUENCE [LARGE SCALE GENOMIC DNA]</scope>
    <source>
        <strain evidence="2">EP-1</strain>
        <tissue evidence="2">Whole</tissue>
    </source>
</reference>
<comment type="caution">
    <text evidence="2">The sequence shown here is derived from an EMBL/GenBank/DDBJ whole genome shotgun (WGS) entry which is preliminary data.</text>
</comment>
<evidence type="ECO:0000313" key="3">
    <source>
        <dbReference type="Proteomes" id="UP001381693"/>
    </source>
</evidence>